<gene>
    <name evidence="3" type="ORF">TrST_g11940</name>
</gene>
<accession>A0A9W7BTD4</accession>
<evidence type="ECO:0000256" key="2">
    <source>
        <dbReference type="SAM" id="Phobius"/>
    </source>
</evidence>
<dbReference type="Proteomes" id="UP001165085">
    <property type="component" value="Unassembled WGS sequence"/>
</dbReference>
<dbReference type="AlphaFoldDB" id="A0A9W7BTD4"/>
<feature type="transmembrane region" description="Helical" evidence="2">
    <location>
        <begin position="108"/>
        <end position="126"/>
    </location>
</feature>
<evidence type="ECO:0000313" key="4">
    <source>
        <dbReference type="Proteomes" id="UP001165085"/>
    </source>
</evidence>
<keyword evidence="4" id="KW-1185">Reference proteome</keyword>
<feature type="transmembrane region" description="Helical" evidence="2">
    <location>
        <begin position="57"/>
        <end position="81"/>
    </location>
</feature>
<comment type="caution">
    <text evidence="3">The sequence shown here is derived from an EMBL/GenBank/DDBJ whole genome shotgun (WGS) entry which is preliminary data.</text>
</comment>
<keyword evidence="2" id="KW-0812">Transmembrane</keyword>
<dbReference type="EMBL" id="BRXY01000394">
    <property type="protein sequence ID" value="GMH92095.1"/>
    <property type="molecule type" value="Genomic_DNA"/>
</dbReference>
<protein>
    <submittedName>
        <fullName evidence="3">Uncharacterized protein</fullName>
    </submittedName>
</protein>
<organism evidence="3 4">
    <name type="scientific">Triparma strigata</name>
    <dbReference type="NCBI Taxonomy" id="1606541"/>
    <lineage>
        <taxon>Eukaryota</taxon>
        <taxon>Sar</taxon>
        <taxon>Stramenopiles</taxon>
        <taxon>Ochrophyta</taxon>
        <taxon>Bolidophyceae</taxon>
        <taxon>Parmales</taxon>
        <taxon>Triparmaceae</taxon>
        <taxon>Triparma</taxon>
    </lineage>
</organism>
<feature type="compositionally biased region" description="Low complexity" evidence="1">
    <location>
        <begin position="24"/>
        <end position="42"/>
    </location>
</feature>
<feature type="transmembrane region" description="Helical" evidence="2">
    <location>
        <begin position="162"/>
        <end position="185"/>
    </location>
</feature>
<evidence type="ECO:0000256" key="1">
    <source>
        <dbReference type="SAM" id="MobiDB-lite"/>
    </source>
</evidence>
<keyword evidence="2" id="KW-0472">Membrane</keyword>
<evidence type="ECO:0000313" key="3">
    <source>
        <dbReference type="EMBL" id="GMH92095.1"/>
    </source>
</evidence>
<name>A0A9W7BTD4_9STRA</name>
<sequence length="248" mass="26876">MIATPPNPLYSSQTSTSNRESLRSSRQTSGSTPTTTTLSTLSNYHPLPPLTPNKKDLIIPIILQIAHITLLVLSLTLNWSLTYVSFTGTFPASDNLYPSTFWTNVRNFLNSGALPLALLLLVAGIGQPIIKSLTVAYESAKLLLHLPLSPLPKTFQLITSKYTIISSNVGAVLLTCVTITFNLTSHESATSITSTDFGTAACLLGTLLSIITWCYLPSPSIKKTSKIEQLVHLQRCNGRFRIDQGSGV</sequence>
<feature type="transmembrane region" description="Helical" evidence="2">
    <location>
        <begin position="197"/>
        <end position="216"/>
    </location>
</feature>
<proteinExistence type="predicted"/>
<keyword evidence="2" id="KW-1133">Transmembrane helix</keyword>
<feature type="compositionally biased region" description="Polar residues" evidence="1">
    <location>
        <begin position="9"/>
        <end position="19"/>
    </location>
</feature>
<feature type="region of interest" description="Disordered" evidence="1">
    <location>
        <begin position="1"/>
        <end position="45"/>
    </location>
</feature>
<reference evidence="4" key="1">
    <citation type="journal article" date="2023" name="Commun. Biol.">
        <title>Genome analysis of Parmales, the sister group of diatoms, reveals the evolutionary specialization of diatoms from phago-mixotrophs to photoautotrophs.</title>
        <authorList>
            <person name="Ban H."/>
            <person name="Sato S."/>
            <person name="Yoshikawa S."/>
            <person name="Yamada K."/>
            <person name="Nakamura Y."/>
            <person name="Ichinomiya M."/>
            <person name="Sato N."/>
            <person name="Blanc-Mathieu R."/>
            <person name="Endo H."/>
            <person name="Kuwata A."/>
            <person name="Ogata H."/>
        </authorList>
    </citation>
    <scope>NUCLEOTIDE SEQUENCE [LARGE SCALE GENOMIC DNA]</scope>
    <source>
        <strain evidence="4">NIES 3701</strain>
    </source>
</reference>